<dbReference type="Pfam" id="PF00126">
    <property type="entry name" value="HTH_1"/>
    <property type="match status" value="1"/>
</dbReference>
<dbReference type="GO" id="GO:0003700">
    <property type="term" value="F:DNA-binding transcription factor activity"/>
    <property type="evidence" value="ECO:0007669"/>
    <property type="project" value="InterPro"/>
</dbReference>
<evidence type="ECO:0000313" key="7">
    <source>
        <dbReference type="Proteomes" id="UP000318102"/>
    </source>
</evidence>
<organism evidence="6 7">
    <name type="scientific">Paenibacillus agilis</name>
    <dbReference type="NCBI Taxonomy" id="3020863"/>
    <lineage>
        <taxon>Bacteria</taxon>
        <taxon>Bacillati</taxon>
        <taxon>Bacillota</taxon>
        <taxon>Bacilli</taxon>
        <taxon>Bacillales</taxon>
        <taxon>Paenibacillaceae</taxon>
        <taxon>Paenibacillus</taxon>
    </lineage>
</organism>
<dbReference type="GO" id="GO:0003677">
    <property type="term" value="F:DNA binding"/>
    <property type="evidence" value="ECO:0007669"/>
    <property type="project" value="UniProtKB-KW"/>
</dbReference>
<comment type="similarity">
    <text evidence="1">Belongs to the LysR transcriptional regulatory family.</text>
</comment>
<dbReference type="GO" id="GO:0005829">
    <property type="term" value="C:cytosol"/>
    <property type="evidence" value="ECO:0007669"/>
    <property type="project" value="TreeGrafter"/>
</dbReference>
<protein>
    <submittedName>
        <fullName evidence="6">LysR family transcriptional regulator</fullName>
    </submittedName>
</protein>
<keyword evidence="2" id="KW-0805">Transcription regulation</keyword>
<dbReference type="PROSITE" id="PS50931">
    <property type="entry name" value="HTH_LYSR"/>
    <property type="match status" value="1"/>
</dbReference>
<keyword evidence="7" id="KW-1185">Reference proteome</keyword>
<dbReference type="InterPro" id="IPR036390">
    <property type="entry name" value="WH_DNA-bd_sf"/>
</dbReference>
<dbReference type="InterPro" id="IPR036388">
    <property type="entry name" value="WH-like_DNA-bd_sf"/>
</dbReference>
<feature type="domain" description="HTH lysR-type" evidence="5">
    <location>
        <begin position="1"/>
        <end position="58"/>
    </location>
</feature>
<evidence type="ECO:0000256" key="3">
    <source>
        <dbReference type="ARBA" id="ARBA00023125"/>
    </source>
</evidence>
<sequence length="290" mass="32913">MDIRQLRYFIAIAEERTITGAAAKLCMAQPPLSQQLKQLEQELNVQLVKRHRSGIELTSAGKSLYEHALRIVQFMEESEIEVKEIGSGIRGQLAFGVNTLSDNILPKLLQTFRDKYPKITYKIQQNESAQLCKMIKERAIEIAIIRYPLNLEEFTVMPLRKESLCFVTGTQNICTNSDLWQQLREVPLILPSTQGLGVHSLIMEQFTGRNIAPNVIGECSDIALLMNLVQSGFASTIIPETVLQMHPGFEVQTVKIEDSTSASVLIWLKNRYLSKAAQHFIDLCQVYYRQ</sequence>
<gene>
    <name evidence="6" type="ORF">FPZ44_20755</name>
</gene>
<evidence type="ECO:0000256" key="2">
    <source>
        <dbReference type="ARBA" id="ARBA00023015"/>
    </source>
</evidence>
<dbReference type="SUPFAM" id="SSF53850">
    <property type="entry name" value="Periplasmic binding protein-like II"/>
    <property type="match status" value="1"/>
</dbReference>
<dbReference type="EMBL" id="VNJK01000003">
    <property type="protein sequence ID" value="TVX88321.1"/>
    <property type="molecule type" value="Genomic_DNA"/>
</dbReference>
<evidence type="ECO:0000313" key="6">
    <source>
        <dbReference type="EMBL" id="TVX88321.1"/>
    </source>
</evidence>
<dbReference type="PANTHER" id="PTHR30419">
    <property type="entry name" value="HTH-TYPE TRANSCRIPTIONAL REGULATOR YBHD"/>
    <property type="match status" value="1"/>
</dbReference>
<dbReference type="AlphaFoldDB" id="A0A559IL11"/>
<dbReference type="InterPro" id="IPR050950">
    <property type="entry name" value="HTH-type_LysR_regulators"/>
</dbReference>
<dbReference type="Gene3D" id="3.40.190.290">
    <property type="match status" value="1"/>
</dbReference>
<dbReference type="PRINTS" id="PR00039">
    <property type="entry name" value="HTHLYSR"/>
</dbReference>
<dbReference type="Gene3D" id="1.10.10.10">
    <property type="entry name" value="Winged helix-like DNA-binding domain superfamily/Winged helix DNA-binding domain"/>
    <property type="match status" value="1"/>
</dbReference>
<dbReference type="InterPro" id="IPR000847">
    <property type="entry name" value="LysR_HTH_N"/>
</dbReference>
<dbReference type="SUPFAM" id="SSF46785">
    <property type="entry name" value="Winged helix' DNA-binding domain"/>
    <property type="match status" value="1"/>
</dbReference>
<keyword evidence="3" id="KW-0238">DNA-binding</keyword>
<comment type="caution">
    <text evidence="6">The sequence shown here is derived from an EMBL/GenBank/DDBJ whole genome shotgun (WGS) entry which is preliminary data.</text>
</comment>
<dbReference type="CDD" id="cd05466">
    <property type="entry name" value="PBP2_LTTR_substrate"/>
    <property type="match status" value="1"/>
</dbReference>
<evidence type="ECO:0000259" key="5">
    <source>
        <dbReference type="PROSITE" id="PS50931"/>
    </source>
</evidence>
<reference evidence="6 7" key="1">
    <citation type="submission" date="2019-07" db="EMBL/GenBank/DDBJ databases">
        <authorList>
            <person name="Kim J."/>
        </authorList>
    </citation>
    <scope>NUCLEOTIDE SEQUENCE [LARGE SCALE GENOMIC DNA]</scope>
    <source>
        <strain evidence="6 7">N4</strain>
    </source>
</reference>
<evidence type="ECO:0000256" key="1">
    <source>
        <dbReference type="ARBA" id="ARBA00009437"/>
    </source>
</evidence>
<dbReference type="RefSeq" id="WP_144993500.1">
    <property type="nucleotide sequence ID" value="NZ_VNJK01000003.1"/>
</dbReference>
<evidence type="ECO:0000256" key="4">
    <source>
        <dbReference type="ARBA" id="ARBA00023163"/>
    </source>
</evidence>
<proteinExistence type="inferred from homology"/>
<dbReference type="Proteomes" id="UP000318102">
    <property type="component" value="Unassembled WGS sequence"/>
</dbReference>
<keyword evidence="4" id="KW-0804">Transcription</keyword>
<name>A0A559IL11_9BACL</name>
<accession>A0A559IL11</accession>
<dbReference type="Pfam" id="PF03466">
    <property type="entry name" value="LysR_substrate"/>
    <property type="match status" value="1"/>
</dbReference>
<dbReference type="OrthoDB" id="9803735at2"/>
<dbReference type="FunFam" id="1.10.10.10:FF:000001">
    <property type="entry name" value="LysR family transcriptional regulator"/>
    <property type="match status" value="1"/>
</dbReference>
<dbReference type="PANTHER" id="PTHR30419:SF28">
    <property type="entry name" value="HTH-TYPE TRANSCRIPTIONAL REGULATOR BSDA"/>
    <property type="match status" value="1"/>
</dbReference>
<dbReference type="InterPro" id="IPR005119">
    <property type="entry name" value="LysR_subst-bd"/>
</dbReference>